<evidence type="ECO:0000256" key="2">
    <source>
        <dbReference type="ARBA" id="ARBA00009792"/>
    </source>
</evidence>
<evidence type="ECO:0000256" key="1">
    <source>
        <dbReference type="ARBA" id="ARBA00000365"/>
    </source>
</evidence>
<keyword evidence="5 9" id="KW-0732">Signal</keyword>
<dbReference type="InterPro" id="IPR000602">
    <property type="entry name" value="Glyco_hydro_38_N"/>
</dbReference>
<evidence type="ECO:0000256" key="7">
    <source>
        <dbReference type="ARBA" id="ARBA00022833"/>
    </source>
</evidence>
<dbReference type="InterPro" id="IPR013780">
    <property type="entry name" value="Glyco_hydro_b"/>
</dbReference>
<feature type="domain" description="Glycoside hydrolase family 38 central" evidence="11">
    <location>
        <begin position="349"/>
        <end position="436"/>
    </location>
</feature>
<dbReference type="SUPFAM" id="SSF74650">
    <property type="entry name" value="Galactose mutarotase-like"/>
    <property type="match status" value="1"/>
</dbReference>
<dbReference type="Gene3D" id="2.60.40.1360">
    <property type="match status" value="1"/>
</dbReference>
<dbReference type="GeneID" id="14869745"/>
<dbReference type="EC" id="3.2.1.-" evidence="9"/>
<dbReference type="Gene3D" id="1.20.1270.50">
    <property type="entry name" value="Glycoside hydrolase family 38, central domain"/>
    <property type="match status" value="1"/>
</dbReference>
<evidence type="ECO:0000259" key="11">
    <source>
        <dbReference type="SMART" id="SM00872"/>
    </source>
</evidence>
<keyword evidence="8 9" id="KW-0326">Glycosidase</keyword>
<evidence type="ECO:0000313" key="13">
    <source>
        <dbReference type="Proteomes" id="UP000007797"/>
    </source>
</evidence>
<dbReference type="SUPFAM" id="SSF88688">
    <property type="entry name" value="Families 57/38 glycoside transferase middle domain"/>
    <property type="match status" value="1"/>
</dbReference>
<evidence type="ECO:0000256" key="3">
    <source>
        <dbReference type="ARBA" id="ARBA00012752"/>
    </source>
</evidence>
<feature type="transmembrane region" description="Helical" evidence="10">
    <location>
        <begin position="1140"/>
        <end position="1159"/>
    </location>
</feature>
<dbReference type="GO" id="GO:0046872">
    <property type="term" value="F:metal ion binding"/>
    <property type="evidence" value="ECO:0007669"/>
    <property type="project" value="UniProtKB-KW"/>
</dbReference>
<evidence type="ECO:0000256" key="6">
    <source>
        <dbReference type="ARBA" id="ARBA00022801"/>
    </source>
</evidence>
<keyword evidence="13" id="KW-1185">Reference proteome</keyword>
<dbReference type="InterPro" id="IPR015341">
    <property type="entry name" value="Glyco_hydro_38_cen"/>
</dbReference>
<dbReference type="RefSeq" id="XP_004355429.1">
    <property type="nucleotide sequence ID" value="XM_004355377.1"/>
</dbReference>
<dbReference type="Gene3D" id="2.60.40.1180">
    <property type="entry name" value="Golgi alpha-mannosidase II"/>
    <property type="match status" value="1"/>
</dbReference>
<dbReference type="OrthoDB" id="10261055at2759"/>
<protein>
    <recommendedName>
        <fullName evidence="3 9">Alpha-mannosidase</fullName>
        <ecNumber evidence="9">3.2.1.-</ecNumber>
    </recommendedName>
</protein>
<accession>F4Q441</accession>
<keyword evidence="4 9" id="KW-0479">Metal-binding</keyword>
<dbReference type="Gene3D" id="2.70.98.30">
    <property type="entry name" value="Golgi alpha-mannosidase II, domain 4"/>
    <property type="match status" value="1"/>
</dbReference>
<dbReference type="Pfam" id="PF09261">
    <property type="entry name" value="Alpha-mann_mid"/>
    <property type="match status" value="1"/>
</dbReference>
<evidence type="ECO:0000256" key="5">
    <source>
        <dbReference type="ARBA" id="ARBA00022729"/>
    </source>
</evidence>
<dbReference type="GO" id="GO:0006013">
    <property type="term" value="P:mannose metabolic process"/>
    <property type="evidence" value="ECO:0007669"/>
    <property type="project" value="InterPro"/>
</dbReference>
<dbReference type="Proteomes" id="UP000007797">
    <property type="component" value="Unassembled WGS sequence"/>
</dbReference>
<name>F4Q441_CACFS</name>
<keyword evidence="6 9" id="KW-0378">Hydrolase</keyword>
<evidence type="ECO:0000256" key="8">
    <source>
        <dbReference type="ARBA" id="ARBA00023295"/>
    </source>
</evidence>
<dbReference type="InterPro" id="IPR037094">
    <property type="entry name" value="Glyco_hydro_38_cen_sf"/>
</dbReference>
<dbReference type="Gene3D" id="3.20.110.10">
    <property type="entry name" value="Glycoside hydrolase 38, N terminal domain"/>
    <property type="match status" value="1"/>
</dbReference>
<dbReference type="SUPFAM" id="SSF88713">
    <property type="entry name" value="Glycoside hydrolase/deacetylase"/>
    <property type="match status" value="1"/>
</dbReference>
<dbReference type="KEGG" id="dfa:DFA_07936"/>
<dbReference type="OMA" id="NTDILCH"/>
<keyword evidence="10" id="KW-1133">Transmembrane helix</keyword>
<evidence type="ECO:0000256" key="10">
    <source>
        <dbReference type="SAM" id="Phobius"/>
    </source>
</evidence>
<sequence length="1183" mass="135309">MNKRKFLGLLLIIQLTLLLLFGQVTYGAFGSSDSSNYQDYDESKLYVMWVEHSHCDLGWLSTVEEYYDTQVQNILDRILDHLTDDSSKRFIWSEIGYLEMWWNVQSLERRSQFKQLVDNGQLEIIGGGWVMNDEALPVTVDVLDQITEGHQWVLKNLNTTVRHGWQIDPFGHSSQTASLYPALGFQSFVAARLSDTLKASMRETQELQFVWEGSPSLNNSRLFVNTLYKAYGYSGGPKYPDEIDYDDFVSEIQIYRDRFADGLRTIADAYRTNVILVTFGDDFAYQSDQDFTKGDYLIDQLNEHFDDMVVTRSTLTEYYNFLQFAMKTKQSTVPLFKKDFFPYITESSNPWTGFYTSRPIAKRQIREISSLIRSTDFIYSIASAKAATMSQDIATNFYNLFPSIQFARRMLAITQHHDAVTGTARSYVMYDYLLKLTSARQMCNDIMSKSMELLLLSNANDGVIDATNNVIDQDQENNLFNLQQTIVIDSLKTLKRNDSYSVVIFNSLGWIRKEIVSIRVNCSETSLLNRLVIADENGVSQTLQIVPIVLQRRCIRDQPTSQYSVYFTANVKPLGISTYFISLASSPIQPLVYDPSNVQPIHRNRQTQPLTLSNQLNNIEFNSKGIMKSIQKNNNSFINITNSLSQYSTTESGAYIFVADSDPKKVIFGNHHNDDDEKIKVFKITGHLFDSIVHYQYLEEDQDDNDDCLPTSTQYVRLYKDTNQTDKDLIELGYRVKGEPNKETVIDLETSLINQQYKYFMDNGMESRVRHCCDESVPIGQRYYPLINSIDIKDRQLQFTVFSDRSLGSTVPRLGEIEVMIHRNLQQDDYRGLGFAQKDSTTVDGKLFINFDSIQNSLQIQKKLSTIINSPLVIGMKRIKSVEKYKLEYSTSLGLFNSDDDELPLNLHLMTLKYHDDVTEFSSTSLPTLHLRVQHLFAASQDPTYSLPIQLSSSNIFNNSLLTVSNVHETLLDGIDLDTHQTLGHPSSLSLDDIVIDGEFSLSHKCSGESEFNPGTHYISFKKINTINNNDLLSNSSQSFNNSNNNNNNNNIGDVGDVGGYDIKLGPLQIKNYKLQLQFNHNLQQQQEQQEQSPLTIFNQPPSHFNISIYYTYDFSLTPLDTSHLEDKGKFFHPFMLPKYVGPLFFAVCVCVSAAIIVYKKKDALKNKQVGYIELNQINTHND</sequence>
<keyword evidence="10" id="KW-0812">Transmembrane</keyword>
<dbReference type="FunFam" id="1.20.1270.50:FF:000001">
    <property type="entry name" value="Alpha-mannosidase"/>
    <property type="match status" value="1"/>
</dbReference>
<dbReference type="Pfam" id="PF01074">
    <property type="entry name" value="Glyco_hydro_38N"/>
    <property type="match status" value="1"/>
</dbReference>
<dbReference type="Pfam" id="PF07748">
    <property type="entry name" value="Glyco_hydro_38C"/>
    <property type="match status" value="1"/>
</dbReference>
<proteinExistence type="inferred from homology"/>
<dbReference type="InterPro" id="IPR011013">
    <property type="entry name" value="Gal_mutarotase_sf_dom"/>
</dbReference>
<gene>
    <name evidence="12" type="ORF">DFA_07936</name>
</gene>
<evidence type="ECO:0000313" key="12">
    <source>
        <dbReference type="EMBL" id="EGG16955.1"/>
    </source>
</evidence>
<reference evidence="13" key="1">
    <citation type="journal article" date="2011" name="Genome Res.">
        <title>Phylogeny-wide analysis of social amoeba genomes highlights ancient origins for complex intercellular communication.</title>
        <authorList>
            <person name="Heidel A.J."/>
            <person name="Lawal H.M."/>
            <person name="Felder M."/>
            <person name="Schilde C."/>
            <person name="Helps N.R."/>
            <person name="Tunggal B."/>
            <person name="Rivero F."/>
            <person name="John U."/>
            <person name="Schleicher M."/>
            <person name="Eichinger L."/>
            <person name="Platzer M."/>
            <person name="Noegel A.A."/>
            <person name="Schaap P."/>
            <person name="Gloeckner G."/>
        </authorList>
    </citation>
    <scope>NUCLEOTIDE SEQUENCE [LARGE SCALE GENOMIC DNA]</scope>
    <source>
        <strain evidence="13">SH3</strain>
    </source>
</reference>
<dbReference type="SMART" id="SM00872">
    <property type="entry name" value="Alpha-mann_mid"/>
    <property type="match status" value="1"/>
</dbReference>
<dbReference type="InterPro" id="IPR050843">
    <property type="entry name" value="Glycosyl_Hydrlase_38"/>
</dbReference>
<dbReference type="GO" id="GO:0030246">
    <property type="term" value="F:carbohydrate binding"/>
    <property type="evidence" value="ECO:0007669"/>
    <property type="project" value="InterPro"/>
</dbReference>
<dbReference type="PANTHER" id="PTHR11607">
    <property type="entry name" value="ALPHA-MANNOSIDASE"/>
    <property type="match status" value="1"/>
</dbReference>
<feature type="signal peptide" evidence="9">
    <location>
        <begin position="1"/>
        <end position="27"/>
    </location>
</feature>
<dbReference type="InterPro" id="IPR028995">
    <property type="entry name" value="Glyco_hydro_57/38_cen_sf"/>
</dbReference>
<comment type="cofactor">
    <cofactor evidence="9">
        <name>Zn(2+)</name>
        <dbReference type="ChEBI" id="CHEBI:29105"/>
    </cofactor>
    <text evidence="9">Binds 1 zinc ion per subunit.</text>
</comment>
<dbReference type="InterPro" id="IPR011330">
    <property type="entry name" value="Glyco_hydro/deAcase_b/a-brl"/>
</dbReference>
<dbReference type="PANTHER" id="PTHR11607:SF39">
    <property type="entry name" value="ALPHA-MANNOSIDASE D-RELATED"/>
    <property type="match status" value="1"/>
</dbReference>
<dbReference type="CDD" id="cd00451">
    <property type="entry name" value="GH38N_AMII_euk"/>
    <property type="match status" value="1"/>
</dbReference>
<dbReference type="EMBL" id="GL883021">
    <property type="protein sequence ID" value="EGG16955.1"/>
    <property type="molecule type" value="Genomic_DNA"/>
</dbReference>
<organism evidence="12 13">
    <name type="scientific">Cavenderia fasciculata</name>
    <name type="common">Slime mold</name>
    <name type="synonym">Dictyostelium fasciculatum</name>
    <dbReference type="NCBI Taxonomy" id="261658"/>
    <lineage>
        <taxon>Eukaryota</taxon>
        <taxon>Amoebozoa</taxon>
        <taxon>Evosea</taxon>
        <taxon>Eumycetozoa</taxon>
        <taxon>Dictyostelia</taxon>
        <taxon>Acytosteliales</taxon>
        <taxon>Cavenderiaceae</taxon>
        <taxon>Cavenderia</taxon>
    </lineage>
</organism>
<dbReference type="InterPro" id="IPR027291">
    <property type="entry name" value="Glyco_hydro_38_N_sf"/>
</dbReference>
<keyword evidence="10" id="KW-0472">Membrane</keyword>
<dbReference type="AlphaFoldDB" id="F4Q441"/>
<comment type="catalytic activity">
    <reaction evidence="1">
        <text>Hydrolysis of terminal, non-reducing alpha-D-mannose residues in alpha-D-mannosides.</text>
        <dbReference type="EC" id="3.2.1.24"/>
    </reaction>
</comment>
<dbReference type="GO" id="GO:0004559">
    <property type="term" value="F:alpha-mannosidase activity"/>
    <property type="evidence" value="ECO:0007669"/>
    <property type="project" value="UniProtKB-EC"/>
</dbReference>
<evidence type="ECO:0000256" key="9">
    <source>
        <dbReference type="RuleBase" id="RU361199"/>
    </source>
</evidence>
<dbReference type="GO" id="GO:0005764">
    <property type="term" value="C:lysosome"/>
    <property type="evidence" value="ECO:0007669"/>
    <property type="project" value="TreeGrafter"/>
</dbReference>
<dbReference type="InterPro" id="IPR011682">
    <property type="entry name" value="Glyco_hydro_38_C"/>
</dbReference>
<comment type="similarity">
    <text evidence="2 9">Belongs to the glycosyl hydrolase 38 family.</text>
</comment>
<keyword evidence="7 9" id="KW-0862">Zinc</keyword>
<evidence type="ECO:0000256" key="4">
    <source>
        <dbReference type="ARBA" id="ARBA00022723"/>
    </source>
</evidence>
<feature type="chain" id="PRO_5003313713" description="Alpha-mannosidase" evidence="9">
    <location>
        <begin position="28"/>
        <end position="1183"/>
    </location>
</feature>